<dbReference type="SMART" id="SM00054">
    <property type="entry name" value="EFh"/>
    <property type="match status" value="2"/>
</dbReference>
<evidence type="ECO:0000256" key="4">
    <source>
        <dbReference type="ARBA" id="ARBA00022989"/>
    </source>
</evidence>
<evidence type="ECO:0000256" key="2">
    <source>
        <dbReference type="ARBA" id="ARBA00022692"/>
    </source>
</evidence>
<feature type="transmembrane region" description="Helical" evidence="7">
    <location>
        <begin position="181"/>
        <end position="200"/>
    </location>
</feature>
<dbReference type="PANTHER" id="PTHR10037:SF62">
    <property type="entry name" value="SODIUM CHANNEL PROTEIN 60E"/>
    <property type="match status" value="1"/>
</dbReference>
<evidence type="ECO:0000256" key="7">
    <source>
        <dbReference type="SAM" id="Phobius"/>
    </source>
</evidence>
<gene>
    <name evidence="9" type="primary">CACNA1F</name>
    <name evidence="9" type="ORF">SNAT2548_LOCUS945</name>
</gene>
<comment type="subcellular location">
    <subcellularLocation>
        <location evidence="1">Membrane</location>
        <topology evidence="1">Multi-pass membrane protein</topology>
    </subcellularLocation>
</comment>
<dbReference type="GO" id="GO:0005509">
    <property type="term" value="F:calcium ion binding"/>
    <property type="evidence" value="ECO:0007669"/>
    <property type="project" value="InterPro"/>
</dbReference>
<evidence type="ECO:0000313" key="10">
    <source>
        <dbReference type="Proteomes" id="UP000604046"/>
    </source>
</evidence>
<feature type="domain" description="EF-hand" evidence="8">
    <location>
        <begin position="444"/>
        <end position="479"/>
    </location>
</feature>
<dbReference type="InterPro" id="IPR005821">
    <property type="entry name" value="Ion_trans_dom"/>
</dbReference>
<dbReference type="SUPFAM" id="SSF81324">
    <property type="entry name" value="Voltage-gated potassium channels"/>
    <property type="match status" value="1"/>
</dbReference>
<feature type="transmembrane region" description="Helical" evidence="7">
    <location>
        <begin position="220"/>
        <end position="238"/>
    </location>
</feature>
<dbReference type="Gene3D" id="1.10.287.70">
    <property type="match status" value="1"/>
</dbReference>
<evidence type="ECO:0000313" key="9">
    <source>
        <dbReference type="EMBL" id="CAE6933272.1"/>
    </source>
</evidence>
<evidence type="ECO:0000259" key="8">
    <source>
        <dbReference type="PROSITE" id="PS50222"/>
    </source>
</evidence>
<dbReference type="InterPro" id="IPR002048">
    <property type="entry name" value="EF_hand_dom"/>
</dbReference>
<evidence type="ECO:0000256" key="3">
    <source>
        <dbReference type="ARBA" id="ARBA00022837"/>
    </source>
</evidence>
<protein>
    <submittedName>
        <fullName evidence="9">CACNA1F protein</fullName>
    </submittedName>
</protein>
<comment type="caution">
    <text evidence="9">The sequence shown here is derived from an EMBL/GenBank/DDBJ whole genome shotgun (WGS) entry which is preliminary data.</text>
</comment>
<feature type="transmembrane region" description="Helical" evidence="7">
    <location>
        <begin position="250"/>
        <end position="271"/>
    </location>
</feature>
<dbReference type="OrthoDB" id="431720at2759"/>
<proteinExistence type="predicted"/>
<keyword evidence="10" id="KW-1185">Reference proteome</keyword>
<dbReference type="InterPro" id="IPR043203">
    <property type="entry name" value="VGCC_Ca_Na"/>
</dbReference>
<dbReference type="InterPro" id="IPR018247">
    <property type="entry name" value="EF_Hand_1_Ca_BS"/>
</dbReference>
<sequence length="566" mass="62786">MAAATGLFAKLSEVQEQQRASSANLELLRDQHREWQRSVEELLAGIRTEALPVPVPLAPLAPLAPAETAVTTVSHVTHVSLPKAAQAEEKDTKDTNSTPSEENNANNAHVAPDDPNRATFSRRSMSTESLLRSRNTVAQNFPAGPLRKLVTEVLNDSKAAPKELSFLGSLRQKVTVIVNSSWFEFCAGVVILLNLVTIGIEAQLSLRSGETYDDDFWPGGVERIFLVLYTIEALFRLVAGGLPIFMDLWFLLDLALIIVGLLALLIVPAVAGNSGDIDGFERLLVVRGLRLFRLVRAWRMLRHFKIVWRLIYGLMNAGQTIISTTMLIMVSLFIFACVAVEVIAKDEYLATQAATAEIVETQFFGLNRAMMTLIQFVTLDNISEVYYPLIMHRPWLSVYFFPIFIFISIGLMNLVTAALVENAMQTAAHEAEEERLKLKKRVRGALPSLIEIFHSLDKDHSGLLTHEEVVNVPLDVLPPRVLDAIYVESMADIFDYLDVDGTGQLSQMEFVEGLLNLCLMDMPISTIQSLKLLQLIRGLVGKVEKEVLSLKVQVQALAEAGQNELV</sequence>
<name>A0A812GVH6_9DINO</name>
<organism evidence="9 10">
    <name type="scientific">Symbiodinium natans</name>
    <dbReference type="NCBI Taxonomy" id="878477"/>
    <lineage>
        <taxon>Eukaryota</taxon>
        <taxon>Sar</taxon>
        <taxon>Alveolata</taxon>
        <taxon>Dinophyceae</taxon>
        <taxon>Suessiales</taxon>
        <taxon>Symbiodiniaceae</taxon>
        <taxon>Symbiodinium</taxon>
    </lineage>
</organism>
<keyword evidence="2 7" id="KW-0812">Transmembrane</keyword>
<dbReference type="CDD" id="cd00051">
    <property type="entry name" value="EFh"/>
    <property type="match status" value="1"/>
</dbReference>
<evidence type="ECO:0000256" key="1">
    <source>
        <dbReference type="ARBA" id="ARBA00004141"/>
    </source>
</evidence>
<feature type="domain" description="EF-hand" evidence="8">
    <location>
        <begin position="485"/>
        <end position="520"/>
    </location>
</feature>
<feature type="compositionally biased region" description="Polar residues" evidence="6">
    <location>
        <begin position="95"/>
        <end position="107"/>
    </location>
</feature>
<dbReference type="InterPro" id="IPR027359">
    <property type="entry name" value="Volt_channel_dom_sf"/>
</dbReference>
<dbReference type="Proteomes" id="UP000604046">
    <property type="component" value="Unassembled WGS sequence"/>
</dbReference>
<dbReference type="AlphaFoldDB" id="A0A812GVH6"/>
<keyword evidence="3" id="KW-0106">Calcium</keyword>
<dbReference type="GO" id="GO:0005248">
    <property type="term" value="F:voltage-gated sodium channel activity"/>
    <property type="evidence" value="ECO:0007669"/>
    <property type="project" value="TreeGrafter"/>
</dbReference>
<dbReference type="PROSITE" id="PS50222">
    <property type="entry name" value="EF_HAND_2"/>
    <property type="match status" value="2"/>
</dbReference>
<feature type="compositionally biased region" description="Polar residues" evidence="6">
    <location>
        <begin position="118"/>
        <end position="131"/>
    </location>
</feature>
<evidence type="ECO:0000256" key="5">
    <source>
        <dbReference type="ARBA" id="ARBA00023136"/>
    </source>
</evidence>
<feature type="region of interest" description="Disordered" evidence="6">
    <location>
        <begin position="80"/>
        <end position="131"/>
    </location>
</feature>
<dbReference type="EMBL" id="CAJNDS010000047">
    <property type="protein sequence ID" value="CAE6933272.1"/>
    <property type="molecule type" value="Genomic_DNA"/>
</dbReference>
<dbReference type="InterPro" id="IPR011992">
    <property type="entry name" value="EF-hand-dom_pair"/>
</dbReference>
<feature type="transmembrane region" description="Helical" evidence="7">
    <location>
        <begin position="321"/>
        <end position="344"/>
    </location>
</feature>
<dbReference type="Gene3D" id="1.20.120.350">
    <property type="entry name" value="Voltage-gated potassium channels. Chain C"/>
    <property type="match status" value="1"/>
</dbReference>
<dbReference type="PANTHER" id="PTHR10037">
    <property type="entry name" value="VOLTAGE-GATED CATION CHANNEL CALCIUM AND SODIUM"/>
    <property type="match status" value="1"/>
</dbReference>
<dbReference type="GO" id="GO:0001518">
    <property type="term" value="C:voltage-gated sodium channel complex"/>
    <property type="evidence" value="ECO:0007669"/>
    <property type="project" value="TreeGrafter"/>
</dbReference>
<accession>A0A812GVH6</accession>
<keyword evidence="4 7" id="KW-1133">Transmembrane helix</keyword>
<keyword evidence="5 7" id="KW-0472">Membrane</keyword>
<evidence type="ECO:0000256" key="6">
    <source>
        <dbReference type="SAM" id="MobiDB-lite"/>
    </source>
</evidence>
<feature type="transmembrane region" description="Helical" evidence="7">
    <location>
        <begin position="399"/>
        <end position="420"/>
    </location>
</feature>
<dbReference type="Pfam" id="PF00520">
    <property type="entry name" value="Ion_trans"/>
    <property type="match status" value="1"/>
</dbReference>
<dbReference type="PROSITE" id="PS00018">
    <property type="entry name" value="EF_HAND_1"/>
    <property type="match status" value="2"/>
</dbReference>
<dbReference type="SUPFAM" id="SSF47473">
    <property type="entry name" value="EF-hand"/>
    <property type="match status" value="1"/>
</dbReference>
<dbReference type="Gene3D" id="1.10.238.10">
    <property type="entry name" value="EF-hand"/>
    <property type="match status" value="1"/>
</dbReference>
<reference evidence="9" key="1">
    <citation type="submission" date="2021-02" db="EMBL/GenBank/DDBJ databases">
        <authorList>
            <person name="Dougan E. K."/>
            <person name="Rhodes N."/>
            <person name="Thang M."/>
            <person name="Chan C."/>
        </authorList>
    </citation>
    <scope>NUCLEOTIDE SEQUENCE</scope>
</reference>